<evidence type="ECO:0000256" key="1">
    <source>
        <dbReference type="ARBA" id="ARBA00022729"/>
    </source>
</evidence>
<dbReference type="Gene3D" id="2.60.40.4070">
    <property type="match status" value="1"/>
</dbReference>
<dbReference type="Gene3D" id="3.40.50.10390">
    <property type="entry name" value="Gingipain r, domain 1"/>
    <property type="match status" value="1"/>
</dbReference>
<sequence length="1722" mass="189553">MTNVYRFRHLLCWCVVLLGAVLLGSGSAQAQSGPYGNEWIVTGQPYYKIQVAQDGIYRLDYAYLTQAGLSGVNPQRLQLWRRGQQVAIYVGGTSPTVMDASTYVEFYGQRNDGALDKGMYKNAADQAQRHYSLYTDTAAYFLTYSNSALGRRMAEPVVNPVGGQQPYWMQPQLAVQTERYNDVALEDYVYQPWAEAGEGFLSRHFGKGFDNFGGVVSAGEFYVDSVRSRATTGPLPLLEVMVVGASAVPHTVNLYVMPQGSTQWRVFRTFVLQGFEQRKIVERLQRTDVRADGQVKVLLEVVTAATPGTANNFVSLAYLKVTFPQTPRWLANRRSFSFSNDSTLGSAPAYYTLDSIPATVRGFDITDPYNLQRITGVAGAGRKRTYVFPNALPGARTRNLLLADVALPLVPLPAQRVQFRTITPSAHNFLIVSHQALMRPAGDTLNPVREYAKYRASAGGGRYDTLVVTTDQLYNQFHYGEKSALAIRQFGLYMLTNTREKYLLLLGKGLITGEVGNGNLYHRKNPLGYSPTVRDLVPTSTRGASDAFFTADWPRNDYAARMATGRISAQTPREVLDYLNKLKEHEDIISRPYTPDLAWRKNALHLGGGEEPYQFELFAEYLNEYKVQIEKPFFAGTVVKTYSRTTLGLPQEINIASELNTGLAIINYFGHGSPQELSLGLGNVRTNPAKGYNNRGKYPIMFANGCAAGNSFSIVTSLYPEDWLLAPKKGLIGFMSESSFGFESTMHVIQKLTNQLLLNDAAWYGKPVADVQNEVARRLQNGALNNPVGQSALMNTVWHADPAVRLFSPAKPDFAFGATPVTVAPIGTEPVRTSSRQFKLEVQVRNPGKVTYDRLDISVKRTYDPTTLPLRADTLYTFTNLRQALRDTTYTLVLQNSGNSFGSNQFTVTLDYQNRVDELNESNNQTTTSFAFLQDGITLLNPPEFAIVSTAKPRLVGQTNDPRGPVRGFVVELDTTLSFSSPLVQRTRVQAPLLADWRPTLPVVAGRDSVVWYWRMRFETQLTPTENTQWVTSSFRQIVGSVGGWSQSHHGQFGRDELQRVQVAGPGGQWRFSDITKRLTLQTRGGGTGGITFLDSYGLQVNNEPLSVLECGVTFPNILVSIFDGRSLKSLRTVAGAYDSCGTAPNRFYQFASSATDNINSSARQAQLLALLTNVPRGAYVALLSVNKVNFSSFSAPLKAALAALGSQKINQLQDGDPFVFIGQKGPGGQPAREATADLGSAVPRAEQVISLSGAMTTQGGSGVVTSTRIGPAQQWTTLHHTVRPGLSGRYTLRLLGIAADGRRTVLEANVTRREYALSNVSAKDYPYLQLQLVLQDTVNRTAPQVEQLLVTYQGVPEGLVRRDSVVAKTPTIYDAAALAKQAEGGSITIPVIFQNVSGLPFGTPLKAVFTLRNATKETTKEIDVPALGANGAVSFNASMPLDLYGDISGSVTLNIDKNRSRLPELYYFNNELTLPTFTVEDRSVPPVLDVAFDGQHILNGDIVSPRPIISVLLTDEDKQRPITDRSAFDLVLTPRNGTPQKVNLNASNVTFLTDPAKGTARIEYKPGEDTPLPDGQYTLEVQGRDATGRAAGPENYRVSFEVINASSITNFFPYPNPITSSAQFVFTLTGAELPRNLKIQVLTLTGKVVKQIMMQELGPLRIGTNVTSYRWDGTDEYGDRLANGTYLYRVVLDDAKGQFERRTTLADQAFKNGWGKLVLLR</sequence>
<proteinExistence type="predicted"/>
<feature type="domain" description="Gingipain" evidence="3">
    <location>
        <begin position="429"/>
        <end position="806"/>
    </location>
</feature>
<dbReference type="Proteomes" id="UP001165297">
    <property type="component" value="Unassembled WGS sequence"/>
</dbReference>
<dbReference type="SUPFAM" id="SSF52129">
    <property type="entry name" value="Caspase-like"/>
    <property type="match status" value="1"/>
</dbReference>
<dbReference type="Gene3D" id="2.60.40.10">
    <property type="entry name" value="Immunoglobulins"/>
    <property type="match status" value="1"/>
</dbReference>
<keyword evidence="6" id="KW-1185">Reference proteome</keyword>
<dbReference type="Pfam" id="PF15711">
    <property type="entry name" value="ILEI"/>
    <property type="match status" value="1"/>
</dbReference>
<protein>
    <submittedName>
        <fullName evidence="5">C25 family cysteine peptidase</fullName>
    </submittedName>
</protein>
<dbReference type="InterPro" id="IPR029030">
    <property type="entry name" value="Caspase-like_dom_sf"/>
</dbReference>
<dbReference type="InterPro" id="IPR039477">
    <property type="entry name" value="ILEI/PANDER_dom"/>
</dbReference>
<feature type="chain" id="PRO_5047409628" evidence="2">
    <location>
        <begin position="31"/>
        <end position="1722"/>
    </location>
</feature>
<evidence type="ECO:0000313" key="5">
    <source>
        <dbReference type="EMBL" id="MCB2377363.1"/>
    </source>
</evidence>
<gene>
    <name evidence="5" type="ORF">LGH70_07215</name>
</gene>
<dbReference type="Pfam" id="PF01364">
    <property type="entry name" value="Peptidase_C25"/>
    <property type="match status" value="1"/>
</dbReference>
<dbReference type="RefSeq" id="WP_226184182.1">
    <property type="nucleotide sequence ID" value="NZ_JAJADQ010000003.1"/>
</dbReference>
<feature type="signal peptide" evidence="2">
    <location>
        <begin position="1"/>
        <end position="30"/>
    </location>
</feature>
<dbReference type="InterPro" id="IPR013783">
    <property type="entry name" value="Ig-like_fold"/>
</dbReference>
<dbReference type="EMBL" id="JAJADQ010000003">
    <property type="protein sequence ID" value="MCB2377363.1"/>
    <property type="molecule type" value="Genomic_DNA"/>
</dbReference>
<evidence type="ECO:0000313" key="6">
    <source>
        <dbReference type="Proteomes" id="UP001165297"/>
    </source>
</evidence>
<accession>A0ABS8AAF3</accession>
<dbReference type="InterPro" id="IPR029031">
    <property type="entry name" value="Gingipain_N_sf"/>
</dbReference>
<keyword evidence="1 2" id="KW-0732">Signal</keyword>
<dbReference type="InterPro" id="IPR001769">
    <property type="entry name" value="Gingipain"/>
</dbReference>
<comment type="caution">
    <text evidence="5">The sequence shown here is derived from an EMBL/GenBank/DDBJ whole genome shotgun (WGS) entry which is preliminary data.</text>
</comment>
<evidence type="ECO:0000256" key="2">
    <source>
        <dbReference type="SAM" id="SignalP"/>
    </source>
</evidence>
<evidence type="ECO:0000259" key="4">
    <source>
        <dbReference type="Pfam" id="PF15711"/>
    </source>
</evidence>
<reference evidence="5" key="1">
    <citation type="submission" date="2021-10" db="EMBL/GenBank/DDBJ databases">
        <authorList>
            <person name="Dean J.D."/>
            <person name="Kim M.K."/>
            <person name="Newey C.N."/>
            <person name="Stoker T.S."/>
            <person name="Thompson D.W."/>
            <person name="Grose J.H."/>
        </authorList>
    </citation>
    <scope>NUCLEOTIDE SEQUENCE</scope>
    <source>
        <strain evidence="5">BT635</strain>
    </source>
</reference>
<feature type="domain" description="ILEI/PANDER" evidence="4">
    <location>
        <begin position="1161"/>
        <end position="1226"/>
    </location>
</feature>
<evidence type="ECO:0000259" key="3">
    <source>
        <dbReference type="Pfam" id="PF01364"/>
    </source>
</evidence>
<name>A0ABS8AAF3_9BACT</name>
<organism evidence="5 6">
    <name type="scientific">Hymenobacter nitidus</name>
    <dbReference type="NCBI Taxonomy" id="2880929"/>
    <lineage>
        <taxon>Bacteria</taxon>
        <taxon>Pseudomonadati</taxon>
        <taxon>Bacteroidota</taxon>
        <taxon>Cytophagia</taxon>
        <taxon>Cytophagales</taxon>
        <taxon>Hymenobacteraceae</taxon>
        <taxon>Hymenobacter</taxon>
    </lineage>
</organism>
<dbReference type="Gene3D" id="3.40.50.1460">
    <property type="match status" value="1"/>
</dbReference>